<protein>
    <recommendedName>
        <fullName evidence="4">Alpha/beta hydrolase</fullName>
    </recommendedName>
</protein>
<evidence type="ECO:0000313" key="3">
    <source>
        <dbReference type="Proteomes" id="UP000010802"/>
    </source>
</evidence>
<dbReference type="GO" id="GO:0016787">
    <property type="term" value="F:hydrolase activity"/>
    <property type="evidence" value="ECO:0007669"/>
    <property type="project" value="UniProtKB-KW"/>
</dbReference>
<dbReference type="PANTHER" id="PTHR22946:SF13">
    <property type="entry name" value="ALPHA_BETA HYDROLASE PSOB"/>
    <property type="match status" value="1"/>
</dbReference>
<organism evidence="2 3">
    <name type="scientific">Tepidanaerobacter acetatoxydans (strain DSM 21804 / JCM 16047 / Re1)</name>
    <dbReference type="NCBI Taxonomy" id="1209989"/>
    <lineage>
        <taxon>Bacteria</taxon>
        <taxon>Bacillati</taxon>
        <taxon>Bacillota</taxon>
        <taxon>Clostridia</taxon>
        <taxon>Thermosediminibacterales</taxon>
        <taxon>Tepidanaerobacteraceae</taxon>
        <taxon>Tepidanaerobacter</taxon>
    </lineage>
</organism>
<dbReference type="Gene3D" id="1.20.1440.110">
    <property type="entry name" value="acylaminoacyl peptidase"/>
    <property type="match status" value="1"/>
</dbReference>
<dbReference type="KEGG" id="tae:TepiRe1_0715"/>
<dbReference type="HOGENOM" id="CLU_034451_1_1_9"/>
<dbReference type="EMBL" id="HF563609">
    <property type="protein sequence ID" value="CCP25408.1"/>
    <property type="molecule type" value="Genomic_DNA"/>
</dbReference>
<accession>F4LW69</accession>
<dbReference type="KEGG" id="tep:TepRe1_0658"/>
<dbReference type="SUPFAM" id="SSF53474">
    <property type="entry name" value="alpha/beta-Hydrolases"/>
    <property type="match status" value="1"/>
</dbReference>
<keyword evidence="3" id="KW-1185">Reference proteome</keyword>
<dbReference type="Pfam" id="PF06500">
    <property type="entry name" value="FrsA-like"/>
    <property type="match status" value="1"/>
</dbReference>
<dbReference type="InterPro" id="IPR010520">
    <property type="entry name" value="FrsA-like"/>
</dbReference>
<dbReference type="PATRIC" id="fig|1209989.3.peg.781"/>
<dbReference type="Gene3D" id="3.40.50.1820">
    <property type="entry name" value="alpha/beta hydrolase"/>
    <property type="match status" value="1"/>
</dbReference>
<dbReference type="PANTHER" id="PTHR22946">
    <property type="entry name" value="DIENELACTONE HYDROLASE DOMAIN-CONTAINING PROTEIN-RELATED"/>
    <property type="match status" value="1"/>
</dbReference>
<evidence type="ECO:0008006" key="4">
    <source>
        <dbReference type="Google" id="ProtNLM"/>
    </source>
</evidence>
<dbReference type="Proteomes" id="UP000010802">
    <property type="component" value="Chromosome"/>
</dbReference>
<dbReference type="OrthoDB" id="9812921at2"/>
<dbReference type="InterPro" id="IPR050261">
    <property type="entry name" value="FrsA_esterase"/>
</dbReference>
<reference evidence="3" key="1">
    <citation type="journal article" date="2013" name="Genome Announc.">
        <title>First genome sequence of a syntrophic acetate-oxidizing bacterium, Tepidanaerobacter acetatoxydans strain Re1.</title>
        <authorList>
            <person name="Manzoor S."/>
            <person name="Bongcam-Rudloff E."/>
            <person name="Schnurer A."/>
            <person name="Muller B."/>
        </authorList>
    </citation>
    <scope>NUCLEOTIDE SEQUENCE [LARGE SCALE GENOMIC DNA]</scope>
    <source>
        <strain evidence="3">Re1</strain>
    </source>
</reference>
<dbReference type="InterPro" id="IPR029058">
    <property type="entry name" value="AB_hydrolase_fold"/>
</dbReference>
<dbReference type="eggNOG" id="COG1073">
    <property type="taxonomic scope" value="Bacteria"/>
</dbReference>
<name>F4LW69_TEPAE</name>
<keyword evidence="1" id="KW-0378">Hydrolase</keyword>
<gene>
    <name evidence="2" type="ordered locus">TEPIRE1_0715</name>
</gene>
<proteinExistence type="predicted"/>
<evidence type="ECO:0000256" key="1">
    <source>
        <dbReference type="ARBA" id="ARBA00022801"/>
    </source>
</evidence>
<accession>L0S0K8</accession>
<dbReference type="STRING" id="1209989.TepRe1_0658"/>
<dbReference type="AlphaFoldDB" id="F4LW69"/>
<dbReference type="RefSeq" id="WP_013777768.1">
    <property type="nucleotide sequence ID" value="NC_015519.1"/>
</dbReference>
<evidence type="ECO:0000313" key="2">
    <source>
        <dbReference type="EMBL" id="CCP25408.1"/>
    </source>
</evidence>
<sequence>MKVNKRIDELIKETTQVIDPHRQFYKIRFEDNSMDFAFQWALGCIRNGGGEIGEMFCTAAQIEDYNPDSWAEEWPKIAHRVEKRAQTAEAEGHKISAREFYMRAAGYYRAALTSLLPRNEKYMEWYEKSMECFSKAGALSDPEIELIRVPFEDTYLPGCFIKAATSEQKSKTIIAIGGAETFFMDLYFQIGPSAIKRGYNFITVDIPGQGILPAEAQFFRPDTEKPIGAILDYAYSRPEVDTNLIAAYGISGGGYYVPRASAYDKRIKACISNCAVTNIGKIMGEMAIQNQKAANGIKMSAFNVRMFQIMAWRHGIATDDIPGLLNKTSAFAFNPSLITCPVLNICSNGEYLNPAIKAMEDDFMQSLPNLNKKMIVALFEDGGGTHCLGENTGLLSALVFDWLDEVLKSEGINI</sequence>